<dbReference type="EMBL" id="LWDX02010498">
    <property type="protein sequence ID" value="OEL35956.1"/>
    <property type="molecule type" value="Genomic_DNA"/>
</dbReference>
<protein>
    <submittedName>
        <fullName evidence="1">Uncharacterized protein</fullName>
    </submittedName>
</protein>
<accession>A0A1E5WEX1</accession>
<feature type="non-terminal residue" evidence="1">
    <location>
        <position position="1"/>
    </location>
</feature>
<evidence type="ECO:0000313" key="2">
    <source>
        <dbReference type="Proteomes" id="UP000095767"/>
    </source>
</evidence>
<dbReference type="AlphaFoldDB" id="A0A1E5WEX1"/>
<comment type="caution">
    <text evidence="1">The sequence shown here is derived from an EMBL/GenBank/DDBJ whole genome shotgun (WGS) entry which is preliminary data.</text>
</comment>
<gene>
    <name evidence="1" type="ORF">BAE44_0003025</name>
</gene>
<keyword evidence="2" id="KW-1185">Reference proteome</keyword>
<name>A0A1E5WEX1_9POAL</name>
<sequence length="37" mass="3703">LDAYGAGLGGAGSSMFMDEGPEFVTHLVCGDKPGCNV</sequence>
<proteinExistence type="predicted"/>
<reference evidence="1 2" key="1">
    <citation type="submission" date="2016-09" db="EMBL/GenBank/DDBJ databases">
        <title>The draft genome of Dichanthelium oligosanthes: A C3 panicoid grass species.</title>
        <authorList>
            <person name="Studer A.J."/>
            <person name="Schnable J.C."/>
            <person name="Brutnell T.P."/>
        </authorList>
    </citation>
    <scope>NUCLEOTIDE SEQUENCE [LARGE SCALE GENOMIC DNA]</scope>
    <source>
        <strain evidence="2">cv. Kellogg 1175</strain>
        <tissue evidence="1">Leaf</tissue>
    </source>
</reference>
<dbReference type="Proteomes" id="UP000095767">
    <property type="component" value="Unassembled WGS sequence"/>
</dbReference>
<evidence type="ECO:0000313" key="1">
    <source>
        <dbReference type="EMBL" id="OEL35956.1"/>
    </source>
</evidence>
<organism evidence="1 2">
    <name type="scientific">Dichanthelium oligosanthes</name>
    <dbReference type="NCBI Taxonomy" id="888268"/>
    <lineage>
        <taxon>Eukaryota</taxon>
        <taxon>Viridiplantae</taxon>
        <taxon>Streptophyta</taxon>
        <taxon>Embryophyta</taxon>
        <taxon>Tracheophyta</taxon>
        <taxon>Spermatophyta</taxon>
        <taxon>Magnoliopsida</taxon>
        <taxon>Liliopsida</taxon>
        <taxon>Poales</taxon>
        <taxon>Poaceae</taxon>
        <taxon>PACMAD clade</taxon>
        <taxon>Panicoideae</taxon>
        <taxon>Panicodae</taxon>
        <taxon>Paniceae</taxon>
        <taxon>Dichantheliinae</taxon>
        <taxon>Dichanthelium</taxon>
    </lineage>
</organism>